<accession>A0A919K873</accession>
<name>A0A919K873_9ACTN</name>
<feature type="transmembrane region" description="Helical" evidence="3">
    <location>
        <begin position="159"/>
        <end position="180"/>
    </location>
</feature>
<keyword evidence="3" id="KW-1133">Transmembrane helix</keyword>
<evidence type="ECO:0000256" key="1">
    <source>
        <dbReference type="ARBA" id="ARBA00023015"/>
    </source>
</evidence>
<dbReference type="Gene3D" id="1.10.10.1320">
    <property type="entry name" value="Anti-sigma factor, zinc-finger domain"/>
    <property type="match status" value="1"/>
</dbReference>
<dbReference type="Proteomes" id="UP000636960">
    <property type="component" value="Unassembled WGS sequence"/>
</dbReference>
<keyword evidence="5" id="KW-1185">Reference proteome</keyword>
<feature type="transmembrane region" description="Helical" evidence="3">
    <location>
        <begin position="186"/>
        <end position="205"/>
    </location>
</feature>
<evidence type="ECO:0000313" key="4">
    <source>
        <dbReference type="EMBL" id="GIF00543.1"/>
    </source>
</evidence>
<keyword evidence="2" id="KW-0804">Transcription</keyword>
<evidence type="ECO:0000313" key="5">
    <source>
        <dbReference type="Proteomes" id="UP000636960"/>
    </source>
</evidence>
<keyword evidence="3" id="KW-0812">Transmembrane</keyword>
<feature type="transmembrane region" description="Helical" evidence="3">
    <location>
        <begin position="238"/>
        <end position="259"/>
    </location>
</feature>
<evidence type="ECO:0008006" key="6">
    <source>
        <dbReference type="Google" id="ProtNLM"/>
    </source>
</evidence>
<dbReference type="InterPro" id="IPR041916">
    <property type="entry name" value="Anti_sigma_zinc_sf"/>
</dbReference>
<comment type="caution">
    <text evidence="4">The sequence shown here is derived from an EMBL/GenBank/DDBJ whole genome shotgun (WGS) entry which is preliminary data.</text>
</comment>
<feature type="transmembrane region" description="Helical" evidence="3">
    <location>
        <begin position="212"/>
        <end position="232"/>
    </location>
</feature>
<dbReference type="EMBL" id="BOMV01000083">
    <property type="protein sequence ID" value="GIF00543.1"/>
    <property type="molecule type" value="Genomic_DNA"/>
</dbReference>
<dbReference type="RefSeq" id="WP_203788441.1">
    <property type="nucleotide sequence ID" value="NZ_BOMV01000083.1"/>
</dbReference>
<feature type="transmembrane region" description="Helical" evidence="3">
    <location>
        <begin position="120"/>
        <end position="138"/>
    </location>
</feature>
<evidence type="ECO:0000256" key="3">
    <source>
        <dbReference type="SAM" id="Phobius"/>
    </source>
</evidence>
<sequence length="269" mass="28018">MSQTAWHLPDDQLRQYAGLALSPPGLWSVETHLAGCAACRGRLDAVAGSTIARAGWFRMETELDAPVPGPVERLLVRLGVPDHTARLLAAVPALRLSWLAAVALTLGLTAVVAWLSGPMVLLVIAPLLPLLGVSVSFGPRVDPTYEIALVAPMHTGHLLMIRCAAVLCTTTVLSGMASLALPKYGLIVLGWFLPALTLTLVSLVLTPRLGPVAAAGTVGTVWLLLVAVTLLAGVGDVAFAVAAQFSLALAGVPAAVAIIRLRATFERMP</sequence>
<organism evidence="4 5">
    <name type="scientific">Paractinoplanes rishiriensis</name>
    <dbReference type="NCBI Taxonomy" id="1050105"/>
    <lineage>
        <taxon>Bacteria</taxon>
        <taxon>Bacillati</taxon>
        <taxon>Actinomycetota</taxon>
        <taxon>Actinomycetes</taxon>
        <taxon>Micromonosporales</taxon>
        <taxon>Micromonosporaceae</taxon>
        <taxon>Paractinoplanes</taxon>
    </lineage>
</organism>
<reference evidence="4" key="1">
    <citation type="submission" date="2021-01" db="EMBL/GenBank/DDBJ databases">
        <title>Whole genome shotgun sequence of Actinoplanes rishiriensis NBRC 108556.</title>
        <authorList>
            <person name="Komaki H."/>
            <person name="Tamura T."/>
        </authorList>
    </citation>
    <scope>NUCLEOTIDE SEQUENCE</scope>
    <source>
        <strain evidence="4">NBRC 108556</strain>
    </source>
</reference>
<feature type="transmembrane region" description="Helical" evidence="3">
    <location>
        <begin position="96"/>
        <end position="114"/>
    </location>
</feature>
<protein>
    <recommendedName>
        <fullName evidence="6">Integral membrane protein</fullName>
    </recommendedName>
</protein>
<dbReference type="AlphaFoldDB" id="A0A919K873"/>
<gene>
    <name evidence="4" type="ORF">Ari01nite_80070</name>
</gene>
<evidence type="ECO:0000256" key="2">
    <source>
        <dbReference type="ARBA" id="ARBA00023163"/>
    </source>
</evidence>
<keyword evidence="1" id="KW-0805">Transcription regulation</keyword>
<keyword evidence="3" id="KW-0472">Membrane</keyword>
<proteinExistence type="predicted"/>